<dbReference type="Proteomes" id="UP001153636">
    <property type="component" value="Chromosome 1"/>
</dbReference>
<dbReference type="GO" id="GO:0005881">
    <property type="term" value="C:cytoplasmic microtubule"/>
    <property type="evidence" value="ECO:0007669"/>
    <property type="project" value="TreeGrafter"/>
</dbReference>
<keyword evidence="4" id="KW-1185">Reference proteome</keyword>
<reference evidence="3" key="1">
    <citation type="submission" date="2022-01" db="EMBL/GenBank/DDBJ databases">
        <authorList>
            <person name="King R."/>
        </authorList>
    </citation>
    <scope>NUCLEOTIDE SEQUENCE</scope>
</reference>
<evidence type="ECO:0008006" key="5">
    <source>
        <dbReference type="Google" id="ProtNLM"/>
    </source>
</evidence>
<feature type="transmembrane region" description="Helical" evidence="2">
    <location>
        <begin position="38"/>
        <end position="58"/>
    </location>
</feature>
<evidence type="ECO:0000256" key="1">
    <source>
        <dbReference type="SAM" id="MobiDB-lite"/>
    </source>
</evidence>
<dbReference type="EMBL" id="OV651813">
    <property type="protein sequence ID" value="CAH1099873.1"/>
    <property type="molecule type" value="Genomic_DNA"/>
</dbReference>
<dbReference type="PANTHER" id="PTHR12300:SF117">
    <property type="entry name" value="LP05237P-RELATED"/>
    <property type="match status" value="1"/>
</dbReference>
<evidence type="ECO:0000256" key="2">
    <source>
        <dbReference type="SAM" id="Phobius"/>
    </source>
</evidence>
<keyword evidence="2" id="KW-0472">Membrane</keyword>
<feature type="compositionally biased region" description="Basic and acidic residues" evidence="1">
    <location>
        <begin position="374"/>
        <end position="384"/>
    </location>
</feature>
<evidence type="ECO:0000313" key="4">
    <source>
        <dbReference type="Proteomes" id="UP001153636"/>
    </source>
</evidence>
<dbReference type="AlphaFoldDB" id="A0A9P0G4P6"/>
<keyword evidence="2" id="KW-0812">Transmembrane</keyword>
<feature type="region of interest" description="Disordered" evidence="1">
    <location>
        <begin position="151"/>
        <end position="186"/>
    </location>
</feature>
<feature type="region of interest" description="Disordered" evidence="1">
    <location>
        <begin position="235"/>
        <end position="265"/>
    </location>
</feature>
<dbReference type="OrthoDB" id="10009287at2759"/>
<dbReference type="InterPro" id="IPR004345">
    <property type="entry name" value="TB2_DP1_HVA22"/>
</dbReference>
<feature type="compositionally biased region" description="Low complexity" evidence="1">
    <location>
        <begin position="235"/>
        <end position="249"/>
    </location>
</feature>
<proteinExistence type="predicted"/>
<feature type="compositionally biased region" description="Basic residues" evidence="1">
    <location>
        <begin position="403"/>
        <end position="412"/>
    </location>
</feature>
<feature type="compositionally biased region" description="Acidic residues" evidence="1">
    <location>
        <begin position="157"/>
        <end position="167"/>
    </location>
</feature>
<dbReference type="GO" id="GO:0008017">
    <property type="term" value="F:microtubule binding"/>
    <property type="evidence" value="ECO:0007669"/>
    <property type="project" value="TreeGrafter"/>
</dbReference>
<feature type="compositionally biased region" description="Low complexity" evidence="1">
    <location>
        <begin position="461"/>
        <end position="472"/>
    </location>
</feature>
<dbReference type="PANTHER" id="PTHR12300">
    <property type="entry name" value="HVA22-LIKE PROTEINS"/>
    <property type="match status" value="1"/>
</dbReference>
<accession>A0A9P0G4P6</accession>
<dbReference type="Pfam" id="PF03134">
    <property type="entry name" value="TB2_DP1_HVA22"/>
    <property type="match status" value="1"/>
</dbReference>
<name>A0A9P0G4P6_9CUCU</name>
<protein>
    <recommendedName>
        <fullName evidence="5">Receptor expression-enhancing protein</fullName>
    </recommendedName>
</protein>
<evidence type="ECO:0000313" key="3">
    <source>
        <dbReference type="EMBL" id="CAH1099873.1"/>
    </source>
</evidence>
<feature type="region of interest" description="Disordered" evidence="1">
    <location>
        <begin position="456"/>
        <end position="478"/>
    </location>
</feature>
<feature type="region of interest" description="Disordered" evidence="1">
    <location>
        <begin position="374"/>
        <end position="425"/>
    </location>
</feature>
<organism evidence="3 4">
    <name type="scientific">Psylliodes chrysocephalus</name>
    <dbReference type="NCBI Taxonomy" id="3402493"/>
    <lineage>
        <taxon>Eukaryota</taxon>
        <taxon>Metazoa</taxon>
        <taxon>Ecdysozoa</taxon>
        <taxon>Arthropoda</taxon>
        <taxon>Hexapoda</taxon>
        <taxon>Insecta</taxon>
        <taxon>Pterygota</taxon>
        <taxon>Neoptera</taxon>
        <taxon>Endopterygota</taxon>
        <taxon>Coleoptera</taxon>
        <taxon>Polyphaga</taxon>
        <taxon>Cucujiformia</taxon>
        <taxon>Chrysomeloidea</taxon>
        <taxon>Chrysomelidae</taxon>
        <taxon>Galerucinae</taxon>
        <taxon>Alticini</taxon>
        <taxon>Psylliodes</taxon>
    </lineage>
</organism>
<dbReference type="GO" id="GO:0071782">
    <property type="term" value="C:endoplasmic reticulum tubular network"/>
    <property type="evidence" value="ECO:0007669"/>
    <property type="project" value="TreeGrafter"/>
</dbReference>
<dbReference type="GO" id="GO:0005789">
    <property type="term" value="C:endoplasmic reticulum membrane"/>
    <property type="evidence" value="ECO:0007669"/>
    <property type="project" value="TreeGrafter"/>
</dbReference>
<gene>
    <name evidence="3" type="ORF">PSYICH_LOCUS201</name>
</gene>
<sequence>MISAILSRLVILVFGTLYPAYSSYKAVRTKNVKEYVKWMMYWIVFALFTCAETFTDVFLSWFPFYYEIKIILVVWLLSPATKGSSILYRKFVHPTLSSREQEIDEYINKAKEQSYRQVLDIGSKGVSAIMQTAIKGGGGIVNQLRKSYSLSDLSDPTQDETHDEPDTLTDLQMTRRRRSPHRSSSTAAVYFSEVDIRSDRIGPIQSAEDISSSGYSSGEGLSLKISAREGIHRTGSLTRSRSTRVTRSTVPKKVGASDESDENEEYDTNVIFQKDSPKKVDSSSENEFFDTVDILHENFDDGLNNFNKNSKKTQILTACEGTTDNCKLINVPSDNATISTKEKILNMENNPDIIQITKNVTSFSSFMQNLIESKNDSDSRRADLTIDTSNNTKAEIEEPTKLRGGKYNKKHAPPPPQQHSSTPSIKATLVLKPGRVKTVGSTESLCKEIFLNAPKPKRQASRTSLSSNSSNSTRRKSSFSKFLSLPKKIGFWNKDDANINEKRSSWHSYLRPLSDSKMQSISDNNLLSKRTDIDQTLHASTGKNGSQLSLKSLTESPLAARRIKIIRRYVDDDID</sequence>
<dbReference type="GO" id="GO:0071786">
    <property type="term" value="P:endoplasmic reticulum tubular network organization"/>
    <property type="evidence" value="ECO:0007669"/>
    <property type="project" value="TreeGrafter"/>
</dbReference>
<keyword evidence="2" id="KW-1133">Transmembrane helix</keyword>